<dbReference type="PANTHER" id="PTHR38342">
    <property type="entry name" value="SLR5037 PROTEIN"/>
    <property type="match status" value="1"/>
</dbReference>
<sequence length="336" mass="36703">MTNKTIYQLTRETIKKGLYPVIERLGIETAIRVATPVSVADAEAALREALAEEELEVVAVVDVQAIHHHYNLEYPEFKILCVGDRAETEAGMKIDPGLGAFVPLSVICYDLDGETRVSAIRPTTLLALFTDDELQQVIQETEVALWRALTEGVPQAELLSEEPALAPGEERTRTRIKMALNLVLALVDAEYSIHVSSPLPRAQIETDVRNALDRRGQKVLGEVGDTLLVGNPGQAHKALAIEPDIGVFIPLSVTITEEDGETHVRTVRPSTLLAFYDDPNLRDVLQEMELLLWNALVDGVPEATVHSRQPPLPPSGGQRTTAANLPGKLGSVRPSK</sequence>
<reference evidence="4" key="1">
    <citation type="submission" date="2016-10" db="EMBL/GenBank/DDBJ databases">
        <authorList>
            <person name="Varghese N."/>
        </authorList>
    </citation>
    <scope>NUCLEOTIDE SEQUENCE [LARGE SCALE GENOMIC DNA]</scope>
    <source>
        <strain evidence="4">CGMCC 1.12284</strain>
    </source>
</reference>
<proteinExistence type="predicted"/>
<evidence type="ECO:0000313" key="3">
    <source>
        <dbReference type="EMBL" id="SEW08640.1"/>
    </source>
</evidence>
<dbReference type="CDD" id="cd14797">
    <property type="entry name" value="DUF302"/>
    <property type="match status" value="1"/>
</dbReference>
<dbReference type="PANTHER" id="PTHR38342:SF1">
    <property type="entry name" value="SLR5037 PROTEIN"/>
    <property type="match status" value="1"/>
</dbReference>
<organism evidence="3 4">
    <name type="scientific">Natrinema salifodinae</name>
    <dbReference type="NCBI Taxonomy" id="1202768"/>
    <lineage>
        <taxon>Archaea</taxon>
        <taxon>Methanobacteriati</taxon>
        <taxon>Methanobacteriota</taxon>
        <taxon>Stenosarchaea group</taxon>
        <taxon>Halobacteria</taxon>
        <taxon>Halobacteriales</taxon>
        <taxon>Natrialbaceae</taxon>
        <taxon>Natrinema</taxon>
    </lineage>
</organism>
<dbReference type="InterPro" id="IPR035923">
    <property type="entry name" value="TT1751-like_sf"/>
</dbReference>
<dbReference type="Proteomes" id="UP000183275">
    <property type="component" value="Unassembled WGS sequence"/>
</dbReference>
<evidence type="ECO:0000313" key="4">
    <source>
        <dbReference type="Proteomes" id="UP000183275"/>
    </source>
</evidence>
<feature type="domain" description="DUF302" evidence="2">
    <location>
        <begin position="225"/>
        <end position="269"/>
    </location>
</feature>
<keyword evidence="4" id="KW-1185">Reference proteome</keyword>
<gene>
    <name evidence="3" type="ORF">SAMN05216285_2090</name>
</gene>
<protein>
    <submittedName>
        <fullName evidence="3">Uncharacterized conserved protein, DUF302 family</fullName>
    </submittedName>
</protein>
<feature type="region of interest" description="Disordered" evidence="1">
    <location>
        <begin position="304"/>
        <end position="336"/>
    </location>
</feature>
<dbReference type="EMBL" id="FOIS01000003">
    <property type="protein sequence ID" value="SEW08640.1"/>
    <property type="molecule type" value="Genomic_DNA"/>
</dbReference>
<dbReference type="AlphaFoldDB" id="A0A1I0P3N1"/>
<feature type="domain" description="DUF302" evidence="2">
    <location>
        <begin position="62"/>
        <end position="122"/>
    </location>
</feature>
<dbReference type="Gene3D" id="3.30.310.70">
    <property type="entry name" value="TT1751-like domain"/>
    <property type="match status" value="2"/>
</dbReference>
<evidence type="ECO:0000259" key="2">
    <source>
        <dbReference type="Pfam" id="PF03625"/>
    </source>
</evidence>
<dbReference type="InterPro" id="IPR005180">
    <property type="entry name" value="DUF302"/>
</dbReference>
<dbReference type="SUPFAM" id="SSF103247">
    <property type="entry name" value="TT1751-like"/>
    <property type="match status" value="2"/>
</dbReference>
<dbReference type="Pfam" id="PF03625">
    <property type="entry name" value="DUF302"/>
    <property type="match status" value="2"/>
</dbReference>
<accession>A0A1I0P3N1</accession>
<dbReference type="RefSeq" id="WP_049989606.1">
    <property type="nucleotide sequence ID" value="NZ_FOIS01000003.1"/>
</dbReference>
<name>A0A1I0P3N1_9EURY</name>
<evidence type="ECO:0000256" key="1">
    <source>
        <dbReference type="SAM" id="MobiDB-lite"/>
    </source>
</evidence>